<dbReference type="PATRIC" id="fig|1339327.3.peg.2258"/>
<protein>
    <submittedName>
        <fullName evidence="1">Uncharacterized protein</fullName>
    </submittedName>
</protein>
<proteinExistence type="predicted"/>
<evidence type="ECO:0000313" key="2">
    <source>
        <dbReference type="Proteomes" id="UP000022082"/>
    </source>
</evidence>
<dbReference type="EMBL" id="JGDJ01000170">
    <property type="protein sequence ID" value="EXZ29182.1"/>
    <property type="molecule type" value="Genomic_DNA"/>
</dbReference>
<name>A0A015YB59_BACFG</name>
<accession>A0A015YB59</accession>
<gene>
    <name evidence="1" type="ORF">M136_1615</name>
</gene>
<evidence type="ECO:0000313" key="1">
    <source>
        <dbReference type="EMBL" id="EXZ29182.1"/>
    </source>
</evidence>
<dbReference type="RefSeq" id="WP_005819381.1">
    <property type="nucleotide sequence ID" value="NZ_JGDJ01000170.1"/>
</dbReference>
<dbReference type="Proteomes" id="UP000022082">
    <property type="component" value="Unassembled WGS sequence"/>
</dbReference>
<comment type="caution">
    <text evidence="1">The sequence shown here is derived from an EMBL/GenBank/DDBJ whole genome shotgun (WGS) entry which is preliminary data.</text>
</comment>
<dbReference type="AlphaFoldDB" id="A0A015YB59"/>
<reference evidence="1 2" key="1">
    <citation type="submission" date="2014-02" db="EMBL/GenBank/DDBJ databases">
        <authorList>
            <person name="Sears C."/>
            <person name="Carroll K."/>
            <person name="Sack B.R."/>
            <person name="Qadri F."/>
            <person name="Myers L.L."/>
            <person name="Chung G.-T."/>
            <person name="Escheverria P."/>
            <person name="Fraser C.M."/>
            <person name="Sadzewicz L."/>
            <person name="Shefchek K.A."/>
            <person name="Tallon L."/>
            <person name="Das S.P."/>
            <person name="Daugherty S."/>
            <person name="Mongodin E.F."/>
        </authorList>
    </citation>
    <scope>NUCLEOTIDE SEQUENCE [LARGE SCALE GENOMIC DNA]</scope>
    <source>
        <strain evidence="1 2">S36L11</strain>
    </source>
</reference>
<sequence>MKVGEYSYSIHGRNYRICVCDYSDGKTQISSPVRNEPLYIDREEARKRVYELNGWKYKPKMTKHE</sequence>
<organism evidence="1 2">
    <name type="scientific">Bacteroides fragilis str. S36L11</name>
    <dbReference type="NCBI Taxonomy" id="1339327"/>
    <lineage>
        <taxon>Bacteria</taxon>
        <taxon>Pseudomonadati</taxon>
        <taxon>Bacteroidota</taxon>
        <taxon>Bacteroidia</taxon>
        <taxon>Bacteroidales</taxon>
        <taxon>Bacteroidaceae</taxon>
        <taxon>Bacteroides</taxon>
    </lineage>
</organism>